<protein>
    <submittedName>
        <fullName evidence="1">Helitron helicase-like domain-containing protein</fullName>
    </submittedName>
</protein>
<reference evidence="1 2" key="1">
    <citation type="journal article" date="2018" name="Mol. Plant">
        <title>The genome of Artemisia annua provides insight into the evolution of Asteraceae family and artemisinin biosynthesis.</title>
        <authorList>
            <person name="Shen Q."/>
            <person name="Zhang L."/>
            <person name="Liao Z."/>
            <person name="Wang S."/>
            <person name="Yan T."/>
            <person name="Shi P."/>
            <person name="Liu M."/>
            <person name="Fu X."/>
            <person name="Pan Q."/>
            <person name="Wang Y."/>
            <person name="Lv Z."/>
            <person name="Lu X."/>
            <person name="Zhang F."/>
            <person name="Jiang W."/>
            <person name="Ma Y."/>
            <person name="Chen M."/>
            <person name="Hao X."/>
            <person name="Li L."/>
            <person name="Tang Y."/>
            <person name="Lv G."/>
            <person name="Zhou Y."/>
            <person name="Sun X."/>
            <person name="Brodelius P.E."/>
            <person name="Rose J.K.C."/>
            <person name="Tang K."/>
        </authorList>
    </citation>
    <scope>NUCLEOTIDE SEQUENCE [LARGE SCALE GENOMIC DNA]</scope>
    <source>
        <strain evidence="2">cv. Huhao1</strain>
        <tissue evidence="1">Leaf</tissue>
    </source>
</reference>
<dbReference type="PANTHER" id="PTHR45786">
    <property type="entry name" value="DNA BINDING PROTEIN-LIKE"/>
    <property type="match status" value="1"/>
</dbReference>
<keyword evidence="1" id="KW-0547">Nucleotide-binding</keyword>
<dbReference type="AlphaFoldDB" id="A0A2U1KY09"/>
<dbReference type="STRING" id="35608.A0A2U1KY09"/>
<keyword evidence="1" id="KW-0347">Helicase</keyword>
<dbReference type="OrthoDB" id="1928976at2759"/>
<dbReference type="GO" id="GO:0004386">
    <property type="term" value="F:helicase activity"/>
    <property type="evidence" value="ECO:0007669"/>
    <property type="project" value="UniProtKB-KW"/>
</dbReference>
<name>A0A2U1KY09_ARTAN</name>
<dbReference type="EMBL" id="PKPP01012952">
    <property type="protein sequence ID" value="PWA41631.1"/>
    <property type="molecule type" value="Genomic_DNA"/>
</dbReference>
<keyword evidence="1" id="KW-0378">Hydrolase</keyword>
<proteinExistence type="predicted"/>
<evidence type="ECO:0000313" key="1">
    <source>
        <dbReference type="EMBL" id="PWA41631.1"/>
    </source>
</evidence>
<evidence type="ECO:0000313" key="2">
    <source>
        <dbReference type="Proteomes" id="UP000245207"/>
    </source>
</evidence>
<keyword evidence="2" id="KW-1185">Reference proteome</keyword>
<dbReference type="PANTHER" id="PTHR45786:SF74">
    <property type="entry name" value="ATP-DEPENDENT DNA HELICASE"/>
    <property type="match status" value="1"/>
</dbReference>
<gene>
    <name evidence="1" type="ORF">CTI12_AA552450</name>
</gene>
<dbReference type="Proteomes" id="UP000245207">
    <property type="component" value="Unassembled WGS sequence"/>
</dbReference>
<comment type="caution">
    <text evidence="1">The sequence shown here is derived from an EMBL/GenBank/DDBJ whole genome shotgun (WGS) entry which is preliminary data.</text>
</comment>
<organism evidence="1 2">
    <name type="scientific">Artemisia annua</name>
    <name type="common">Sweet wormwood</name>
    <dbReference type="NCBI Taxonomy" id="35608"/>
    <lineage>
        <taxon>Eukaryota</taxon>
        <taxon>Viridiplantae</taxon>
        <taxon>Streptophyta</taxon>
        <taxon>Embryophyta</taxon>
        <taxon>Tracheophyta</taxon>
        <taxon>Spermatophyta</taxon>
        <taxon>Magnoliopsida</taxon>
        <taxon>eudicotyledons</taxon>
        <taxon>Gunneridae</taxon>
        <taxon>Pentapetalae</taxon>
        <taxon>asterids</taxon>
        <taxon>campanulids</taxon>
        <taxon>Asterales</taxon>
        <taxon>Asteraceae</taxon>
        <taxon>Asteroideae</taxon>
        <taxon>Anthemideae</taxon>
        <taxon>Artemisiinae</taxon>
        <taxon>Artemisia</taxon>
    </lineage>
</organism>
<sequence length="179" mass="20352">MTSFGTTIENFINKGRGPYVFRVSGQIYHSIGGLCPMGNDTPRFLQLYIYDTANEDADIPNFSVRLFGVTGANQYELPTADTIGAIVYEGCPQTVTDYDVVIERYSRDPERINKLHPCYMALQFPLLFIYGEEGYHLKLKLINAPGMDSAKPKKMSMKVYYAYQIFDRLDRLSFAALQL</sequence>
<keyword evidence="1" id="KW-0067">ATP-binding</keyword>
<accession>A0A2U1KY09</accession>